<reference evidence="2 3" key="1">
    <citation type="journal article" date="2007" name="Science">
        <title>The Fusarium graminearum genome reveals a link between localized polymorphism and pathogen specialization.</title>
        <authorList>
            <person name="Cuomo C.A."/>
            <person name="Gueldener U."/>
            <person name="Xu J.-R."/>
            <person name="Trail F."/>
            <person name="Turgeon B.G."/>
            <person name="Di Pietro A."/>
            <person name="Walton J.D."/>
            <person name="Ma L.-J."/>
            <person name="Baker S.E."/>
            <person name="Rep M."/>
            <person name="Adam G."/>
            <person name="Antoniw J."/>
            <person name="Baldwin T."/>
            <person name="Calvo S.E."/>
            <person name="Chang Y.-L."/>
            <person name="DeCaprio D."/>
            <person name="Gale L.R."/>
            <person name="Gnerre S."/>
            <person name="Goswami R.S."/>
            <person name="Hammond-Kosack K."/>
            <person name="Harris L.J."/>
            <person name="Hilburn K."/>
            <person name="Kennell J.C."/>
            <person name="Kroken S."/>
            <person name="Magnuson J.K."/>
            <person name="Mannhaupt G."/>
            <person name="Mauceli E.W."/>
            <person name="Mewes H.-W."/>
            <person name="Mitterbauer R."/>
            <person name="Muehlbauer G."/>
            <person name="Muensterkoetter M."/>
            <person name="Nelson D."/>
            <person name="O'Donnell K."/>
            <person name="Ouellet T."/>
            <person name="Qi W."/>
            <person name="Quesneville H."/>
            <person name="Roncero M.I.G."/>
            <person name="Seong K.-Y."/>
            <person name="Tetko I.V."/>
            <person name="Urban M."/>
            <person name="Waalwijk C."/>
            <person name="Ward T.J."/>
            <person name="Yao J."/>
            <person name="Birren B.W."/>
            <person name="Kistler H.C."/>
        </authorList>
    </citation>
    <scope>NUCLEOTIDE SEQUENCE [LARGE SCALE GENOMIC DNA]</scope>
    <source>
        <strain evidence="3">ATCC MYA-4620 / CBS 123657 / FGSC 9075 / NRRL 31084 / PH-1</strain>
        <strain evidence="2">PH-1 / ATCC MYA-4620 / FGSC 9075 / NRRL 31084</strain>
    </source>
</reference>
<organism evidence="1 3">
    <name type="scientific">Gibberella zeae (strain ATCC MYA-4620 / CBS 123657 / FGSC 9075 / NRRL 31084 / PH-1)</name>
    <name type="common">Wheat head blight fungus</name>
    <name type="synonym">Fusarium graminearum</name>
    <dbReference type="NCBI Taxonomy" id="229533"/>
    <lineage>
        <taxon>Eukaryota</taxon>
        <taxon>Fungi</taxon>
        <taxon>Dikarya</taxon>
        <taxon>Ascomycota</taxon>
        <taxon>Pezizomycotina</taxon>
        <taxon>Sordariomycetes</taxon>
        <taxon>Hypocreomycetidae</taxon>
        <taxon>Hypocreales</taxon>
        <taxon>Nectriaceae</taxon>
        <taxon>Fusarium</taxon>
    </lineage>
</organism>
<evidence type="ECO:0000313" key="1">
    <source>
        <dbReference type="EMBL" id="CEF76814.1"/>
    </source>
</evidence>
<dbReference type="EMBL" id="HG970333">
    <property type="protein sequence ID" value="CEF76814.1"/>
    <property type="molecule type" value="Genomic_DNA"/>
</dbReference>
<dbReference type="EnsemblFungi" id="CEF76814">
    <property type="protein sequence ID" value="CEF76814"/>
    <property type="gene ID" value="FGRRES_15487"/>
</dbReference>
<keyword evidence="3" id="KW-1185">Reference proteome</keyword>
<gene>
    <name evidence="1" type="ORF">FGRAMPH1_01T10023</name>
</gene>
<evidence type="ECO:0000313" key="2">
    <source>
        <dbReference type="EnsemblFungi" id="CEF76814"/>
    </source>
</evidence>
<sequence>MGSITASLFGNFRALPSFRSICPSWDWSAKQSASHILVSHQPQASLHSTANLNPYCNTVFNKFQRSPVGSVVKRITSNDKITGSIPVRGM</sequence>
<dbReference type="VEuPathDB" id="FungiDB:FGRAMPH1_01G10023"/>
<name>A0A098DCY2_GIBZE</name>
<dbReference type="Proteomes" id="UP000070720">
    <property type="component" value="Chromosome 2"/>
</dbReference>
<evidence type="ECO:0000313" key="3">
    <source>
        <dbReference type="Proteomes" id="UP000070720"/>
    </source>
</evidence>
<reference evidence="2 3" key="2">
    <citation type="journal article" date="2010" name="Nature">
        <title>Comparative genomics reveals mobile pathogenicity chromosomes in Fusarium.</title>
        <authorList>
            <person name="Ma L.J."/>
            <person name="van der Does H.C."/>
            <person name="Borkovich K.A."/>
            <person name="Coleman J.J."/>
            <person name="Daboussi M.J."/>
            <person name="Di Pietro A."/>
            <person name="Dufresne M."/>
            <person name="Freitag M."/>
            <person name="Grabherr M."/>
            <person name="Henrissat B."/>
            <person name="Houterman P.M."/>
            <person name="Kang S."/>
            <person name="Shim W.B."/>
            <person name="Woloshuk C."/>
            <person name="Xie X."/>
            <person name="Xu J.R."/>
            <person name="Antoniw J."/>
            <person name="Baker S.E."/>
            <person name="Bluhm B.H."/>
            <person name="Breakspear A."/>
            <person name="Brown D.W."/>
            <person name="Butchko R.A."/>
            <person name="Chapman S."/>
            <person name="Coulson R."/>
            <person name="Coutinho P.M."/>
            <person name="Danchin E.G."/>
            <person name="Diener A."/>
            <person name="Gale L.R."/>
            <person name="Gardiner D.M."/>
            <person name="Goff S."/>
            <person name="Hammond-Kosack K.E."/>
            <person name="Hilburn K."/>
            <person name="Hua-Van A."/>
            <person name="Jonkers W."/>
            <person name="Kazan K."/>
            <person name="Kodira C.D."/>
            <person name="Koehrsen M."/>
            <person name="Kumar L."/>
            <person name="Lee Y.H."/>
            <person name="Li L."/>
            <person name="Manners J.M."/>
            <person name="Miranda-Saavedra D."/>
            <person name="Mukherjee M."/>
            <person name="Park G."/>
            <person name="Park J."/>
            <person name="Park S.Y."/>
            <person name="Proctor R.H."/>
            <person name="Regev A."/>
            <person name="Ruiz-Roldan M.C."/>
            <person name="Sain D."/>
            <person name="Sakthikumar S."/>
            <person name="Sykes S."/>
            <person name="Schwartz D.C."/>
            <person name="Turgeon B.G."/>
            <person name="Wapinski I."/>
            <person name="Yoder O."/>
            <person name="Young S."/>
            <person name="Zeng Q."/>
            <person name="Zhou S."/>
            <person name="Galagan J."/>
            <person name="Cuomo C.A."/>
            <person name="Kistler H.C."/>
            <person name="Rep M."/>
        </authorList>
    </citation>
    <scope>GENOME REANNOTATION</scope>
    <source>
        <strain evidence="3">ATCC MYA-4620 / CBS 123657 / FGSC 9075 / NRRL 31084 / PH-1</strain>
        <strain evidence="2">PH-1 / ATCC MYA-4620 / FGSC 9075 / NRRL 31084</strain>
    </source>
</reference>
<accession>A0A098DCY2</accession>
<dbReference type="InParanoid" id="A0A098DCY2"/>
<accession>A0A0E0RZY9</accession>
<proteinExistence type="predicted"/>
<reference evidence="2" key="4">
    <citation type="submission" date="2017-01" db="UniProtKB">
        <authorList>
            <consortium name="EnsemblFungi"/>
        </authorList>
    </citation>
    <scope>IDENTIFICATION</scope>
    <source>
        <strain evidence="2">PH-1 / ATCC MYA-4620 / FGSC 9075 / NRRL 31084</strain>
    </source>
</reference>
<dbReference type="AlphaFoldDB" id="A0A098DCY2"/>
<reference evidence="1 3" key="3">
    <citation type="journal article" date="2015" name="BMC Genomics">
        <title>The completed genome sequence of the pathogenic ascomycete fungus Fusarium graminearum.</title>
        <authorList>
            <person name="King R."/>
            <person name="Urban M."/>
            <person name="Hammond-Kosack M.C."/>
            <person name="Hassani-Pak K."/>
            <person name="Hammond-Kosack K.E."/>
        </authorList>
    </citation>
    <scope>NUCLEOTIDE SEQUENCE [LARGE SCALE GENOMIC DNA]</scope>
    <source>
        <strain evidence="3">ATCC MYA-4620 / CBS 123657 / FGSC 9075 / NRRL 31084 / PH-1</strain>
        <strain evidence="1">PH-1</strain>
    </source>
</reference>
<protein>
    <submittedName>
        <fullName evidence="1">Chromosome 2, complete genome</fullName>
    </submittedName>
</protein>